<dbReference type="EMBL" id="JAPMSZ010000007">
    <property type="protein sequence ID" value="KAJ5095371.1"/>
    <property type="molecule type" value="Genomic_DNA"/>
</dbReference>
<comment type="similarity">
    <text evidence="1">Belongs to the glycosyltransferase 34 family.</text>
</comment>
<protein>
    <recommendedName>
        <fullName evidence="6">Nucleotide-diphospho-sugar transferase domain-containing protein</fullName>
    </recommendedName>
</protein>
<proteinExistence type="inferred from homology"/>
<dbReference type="RefSeq" id="XP_056510922.1">
    <property type="nucleotide sequence ID" value="XM_056655309.1"/>
</dbReference>
<evidence type="ECO:0000256" key="4">
    <source>
        <dbReference type="ARBA" id="ARBA00022679"/>
    </source>
</evidence>
<dbReference type="GeneID" id="81394477"/>
<evidence type="ECO:0000313" key="7">
    <source>
        <dbReference type="EMBL" id="KAJ5095371.1"/>
    </source>
</evidence>
<dbReference type="Proteomes" id="UP001141434">
    <property type="component" value="Unassembled WGS sequence"/>
</dbReference>
<feature type="region of interest" description="Disordered" evidence="5">
    <location>
        <begin position="192"/>
        <end position="228"/>
    </location>
</feature>
<feature type="compositionally biased region" description="Low complexity" evidence="5">
    <location>
        <begin position="203"/>
        <end position="219"/>
    </location>
</feature>
<sequence>MAAMKDALKDYQFVVFMDADAIFTYSHLPIEWLLNHWEISDKTLIALAEDPSRNVHLDEDGQIELNTGFMIAQSSSRTLEMFEAWESCPDGTRYKDCSRWKKEWSHEQDAFSDYIRHDFNRPEDIKVITCKEGNRFPGNGQDESCEGSFVEHYWQAKDKLPWGVQQSIWQWLVPQLGESFRQHENALGMPKLAGLNQTGSEQTGSNSDGSDSSGWNNTGLNQTNDAGP</sequence>
<reference evidence="7" key="1">
    <citation type="submission" date="2022-11" db="EMBL/GenBank/DDBJ databases">
        <authorList>
            <person name="Petersen C."/>
        </authorList>
    </citation>
    <scope>NUCLEOTIDE SEQUENCE</scope>
    <source>
        <strain evidence="7">IBT 34128</strain>
    </source>
</reference>
<dbReference type="InterPro" id="IPR029044">
    <property type="entry name" value="Nucleotide-diphossugar_trans"/>
</dbReference>
<keyword evidence="8" id="KW-1185">Reference proteome</keyword>
<accession>A0A9W9K7J0</accession>
<reference evidence="7" key="2">
    <citation type="journal article" date="2023" name="IMA Fungus">
        <title>Comparative genomic study of the Penicillium genus elucidates a diverse pangenome and 15 lateral gene transfer events.</title>
        <authorList>
            <person name="Petersen C."/>
            <person name="Sorensen T."/>
            <person name="Nielsen M.R."/>
            <person name="Sondergaard T.E."/>
            <person name="Sorensen J.L."/>
            <person name="Fitzpatrick D.A."/>
            <person name="Frisvad J.C."/>
            <person name="Nielsen K.L."/>
        </authorList>
    </citation>
    <scope>NUCLEOTIDE SEQUENCE</scope>
    <source>
        <strain evidence="7">IBT 34128</strain>
    </source>
</reference>
<dbReference type="GO" id="GO:0006487">
    <property type="term" value="P:protein N-linked glycosylation"/>
    <property type="evidence" value="ECO:0007669"/>
    <property type="project" value="TreeGrafter"/>
</dbReference>
<comment type="caution">
    <text evidence="7">The sequence shown here is derived from an EMBL/GenBank/DDBJ whole genome shotgun (WGS) entry which is preliminary data.</text>
</comment>
<dbReference type="PANTHER" id="PTHR31306:SF3">
    <property type="entry name" value="NUCLEOTIDE-DIPHOSPHO-SUGAR TRANSFERASE DOMAIN-CONTAINING PROTEIN"/>
    <property type="match status" value="1"/>
</dbReference>
<keyword evidence="4" id="KW-0808">Transferase</keyword>
<dbReference type="GO" id="GO:0000139">
    <property type="term" value="C:Golgi membrane"/>
    <property type="evidence" value="ECO:0007669"/>
    <property type="project" value="TreeGrafter"/>
</dbReference>
<dbReference type="Pfam" id="PF03407">
    <property type="entry name" value="Nucleotid_trans"/>
    <property type="match status" value="1"/>
</dbReference>
<feature type="domain" description="Nucleotide-diphospho-sugar transferase" evidence="6">
    <location>
        <begin position="14"/>
        <end position="122"/>
    </location>
</feature>
<evidence type="ECO:0000256" key="2">
    <source>
        <dbReference type="ARBA" id="ARBA00007033"/>
    </source>
</evidence>
<organism evidence="7 8">
    <name type="scientific">Penicillium alfredii</name>
    <dbReference type="NCBI Taxonomy" id="1506179"/>
    <lineage>
        <taxon>Eukaryota</taxon>
        <taxon>Fungi</taxon>
        <taxon>Dikarya</taxon>
        <taxon>Ascomycota</taxon>
        <taxon>Pezizomycotina</taxon>
        <taxon>Eurotiomycetes</taxon>
        <taxon>Eurotiomycetidae</taxon>
        <taxon>Eurotiales</taxon>
        <taxon>Aspergillaceae</taxon>
        <taxon>Penicillium</taxon>
    </lineage>
</organism>
<evidence type="ECO:0000256" key="5">
    <source>
        <dbReference type="SAM" id="MobiDB-lite"/>
    </source>
</evidence>
<dbReference type="PANTHER" id="PTHR31306">
    <property type="entry name" value="ALPHA-1,6-MANNOSYLTRANSFERASE MNN11-RELATED"/>
    <property type="match status" value="1"/>
</dbReference>
<dbReference type="AlphaFoldDB" id="A0A9W9K7J0"/>
<dbReference type="OrthoDB" id="3763672at2759"/>
<keyword evidence="3" id="KW-0328">Glycosyltransferase</keyword>
<dbReference type="Gene3D" id="3.90.550.10">
    <property type="entry name" value="Spore Coat Polysaccharide Biosynthesis Protein SpsA, Chain A"/>
    <property type="match status" value="1"/>
</dbReference>
<evidence type="ECO:0000259" key="6">
    <source>
        <dbReference type="Pfam" id="PF03407"/>
    </source>
</evidence>
<dbReference type="InterPro" id="IPR008630">
    <property type="entry name" value="Glyco_trans_34"/>
</dbReference>
<evidence type="ECO:0000256" key="1">
    <source>
        <dbReference type="ARBA" id="ARBA00005664"/>
    </source>
</evidence>
<evidence type="ECO:0000256" key="3">
    <source>
        <dbReference type="ARBA" id="ARBA00022676"/>
    </source>
</evidence>
<evidence type="ECO:0000313" key="8">
    <source>
        <dbReference type="Proteomes" id="UP001141434"/>
    </source>
</evidence>
<name>A0A9W9K7J0_9EURO</name>
<dbReference type="InterPro" id="IPR005069">
    <property type="entry name" value="Nucl-diP-sugar_transferase"/>
</dbReference>
<dbReference type="GO" id="GO:0016757">
    <property type="term" value="F:glycosyltransferase activity"/>
    <property type="evidence" value="ECO:0007669"/>
    <property type="project" value="UniProtKB-KW"/>
</dbReference>
<comment type="similarity">
    <text evidence="2">Belongs to the glycosyltransferase 77 family.</text>
</comment>
<gene>
    <name evidence="7" type="ORF">NUU61_004727</name>
</gene>